<proteinExistence type="predicted"/>
<dbReference type="Proteomes" id="UP000199036">
    <property type="component" value="Unassembled WGS sequence"/>
</dbReference>
<reference evidence="2" key="1">
    <citation type="submission" date="2016-10" db="EMBL/GenBank/DDBJ databases">
        <authorList>
            <person name="Varghese N."/>
            <person name="Submissions S."/>
        </authorList>
    </citation>
    <scope>NUCLEOTIDE SEQUENCE [LARGE SCALE GENOMIC DNA]</scope>
    <source>
        <strain evidence="2">DS-12</strain>
    </source>
</reference>
<gene>
    <name evidence="1" type="ORF">SAMN05421741_104178</name>
</gene>
<protein>
    <submittedName>
        <fullName evidence="1">Uncharacterized protein</fullName>
    </submittedName>
</protein>
<dbReference type="AlphaFoldDB" id="A0A1I4YHV9"/>
<sequence>MNNDEFNKIPDQLKKQIPIQKVGKCSDTYSSLEIKELNNPDIAYKSIKHRLLDVNNWAHYATLTNADFILLDNNGNNLEGLATEDCFMKVRFSRLQKIISARYDYVRVHRIFKVPDFFDDALIMQLIPAHNPTKPGTEIDHFFTAEASNTFVLYRDDDKIHLSVHGRNEVPNFKVSKTTKKLRNMVFAALGIVAVSKVQWKSLAHGLLNYNIKIL</sequence>
<keyword evidence="2" id="KW-1185">Reference proteome</keyword>
<dbReference type="RefSeq" id="WP_091520037.1">
    <property type="nucleotide sequence ID" value="NZ_FOVI01000004.1"/>
</dbReference>
<dbReference type="OrthoDB" id="947646at2"/>
<name>A0A1I4YHV9_9FLAO</name>
<evidence type="ECO:0000313" key="2">
    <source>
        <dbReference type="Proteomes" id="UP000199036"/>
    </source>
</evidence>
<evidence type="ECO:0000313" key="1">
    <source>
        <dbReference type="EMBL" id="SFN37582.1"/>
    </source>
</evidence>
<dbReference type="EMBL" id="FOVI01000004">
    <property type="protein sequence ID" value="SFN37582.1"/>
    <property type="molecule type" value="Genomic_DNA"/>
</dbReference>
<accession>A0A1I4YHV9</accession>
<dbReference type="STRING" id="913024.SAMN05421741_104178"/>
<organism evidence="1 2">
    <name type="scientific">Paenimyroides ummariense</name>
    <dbReference type="NCBI Taxonomy" id="913024"/>
    <lineage>
        <taxon>Bacteria</taxon>
        <taxon>Pseudomonadati</taxon>
        <taxon>Bacteroidota</taxon>
        <taxon>Flavobacteriia</taxon>
        <taxon>Flavobacteriales</taxon>
        <taxon>Flavobacteriaceae</taxon>
        <taxon>Paenimyroides</taxon>
    </lineage>
</organism>